<evidence type="ECO:0000256" key="4">
    <source>
        <dbReference type="ARBA" id="ARBA00022679"/>
    </source>
</evidence>
<reference evidence="10" key="1">
    <citation type="journal article" date="2004" name="Nature">
        <title>Genome duplication in the teleost fish Tetraodon nigroviridis reveals the early vertebrate proto-karyotype.</title>
        <authorList>
            <person name="Jaillon O."/>
            <person name="Aury J.-M."/>
            <person name="Brunet F."/>
            <person name="Petit J.-L."/>
            <person name="Stange-Thomann N."/>
            <person name="Mauceli E."/>
            <person name="Bouneau L."/>
            <person name="Fischer C."/>
            <person name="Ozouf-Costaz C."/>
            <person name="Bernot A."/>
            <person name="Nicaud S."/>
            <person name="Jaffe D."/>
            <person name="Fisher S."/>
            <person name="Lutfalla G."/>
            <person name="Dossat C."/>
            <person name="Segurens B."/>
            <person name="Dasilva C."/>
            <person name="Salanoubat M."/>
            <person name="Levy M."/>
            <person name="Boudet N."/>
            <person name="Castellano S."/>
            <person name="Anthouard V."/>
            <person name="Jubin C."/>
            <person name="Castelli V."/>
            <person name="Katinka M."/>
            <person name="Vacherie B."/>
            <person name="Biemont C."/>
            <person name="Skalli Z."/>
            <person name="Cattolico L."/>
            <person name="Poulain J."/>
            <person name="De Berardinis V."/>
            <person name="Cruaud C."/>
            <person name="Duprat S."/>
            <person name="Brottier P."/>
            <person name="Coutanceau J.-P."/>
            <person name="Gouzy J."/>
            <person name="Parra G."/>
            <person name="Lardier G."/>
            <person name="Chapple C."/>
            <person name="McKernan K.J."/>
            <person name="McEwan P."/>
            <person name="Bosak S."/>
            <person name="Kellis M."/>
            <person name="Volff J.-N."/>
            <person name="Guigo R."/>
            <person name="Zody M.C."/>
            <person name="Mesirov J."/>
            <person name="Lindblad-Toh K."/>
            <person name="Birren B."/>
            <person name="Nusbaum C."/>
            <person name="Kahn D."/>
            <person name="Robinson-Rechavi M."/>
            <person name="Laudet V."/>
            <person name="Schachter V."/>
            <person name="Quetier F."/>
            <person name="Saurin W."/>
            <person name="Scarpelli C."/>
            <person name="Wincker P."/>
            <person name="Lander E.S."/>
            <person name="Weissenbach J."/>
            <person name="Roest Crollius H."/>
        </authorList>
    </citation>
    <scope>NUCLEOTIDE SEQUENCE [LARGE SCALE GENOMIC DNA]</scope>
</reference>
<dbReference type="SUPFAM" id="SSF54495">
    <property type="entry name" value="UBC-like"/>
    <property type="match status" value="1"/>
</dbReference>
<dbReference type="GeneTree" id="ENSGT00940000160915"/>
<dbReference type="InterPro" id="IPR016135">
    <property type="entry name" value="UBQ-conjugating_enzyme/RWD"/>
</dbReference>
<evidence type="ECO:0000256" key="5">
    <source>
        <dbReference type="ARBA" id="ARBA00022741"/>
    </source>
</evidence>
<dbReference type="Ensembl" id="ENSTNIT00000020386.1">
    <property type="protein sequence ID" value="ENSTNIP00000020155.1"/>
    <property type="gene ID" value="ENSTNIG00000017028.1"/>
</dbReference>
<dbReference type="InParanoid" id="H3DI11"/>
<reference evidence="9" key="3">
    <citation type="submission" date="2025-09" db="UniProtKB">
        <authorList>
            <consortium name="Ensembl"/>
        </authorList>
    </citation>
    <scope>IDENTIFICATION</scope>
</reference>
<dbReference type="HOGENOM" id="CLU_030988_13_3_1"/>
<name>H3DI11_TETNG</name>
<sequence>MASKRIETELRDFWKDPPSWSPGEWQPVGRCVFSVFLWPASIIGVPVDGPYRGVFSLCVHFPTDDPFKPPKVAFTTKLDHPDISGNGSICLDILGTQWSPSLSQCSLLLSVCSLLCDPNPDDPLPDMAHTYRTDRQQFNRVARQRTQKFAV</sequence>
<feature type="domain" description="UBC core" evidence="8">
    <location>
        <begin position="1"/>
        <end position="151"/>
    </location>
</feature>
<dbReference type="PANTHER" id="PTHR24068">
    <property type="entry name" value="UBIQUITIN-CONJUGATING ENZYME E2"/>
    <property type="match status" value="1"/>
</dbReference>
<evidence type="ECO:0000256" key="2">
    <source>
        <dbReference type="ARBA" id="ARBA00004906"/>
    </source>
</evidence>
<dbReference type="GO" id="GO:0061631">
    <property type="term" value="F:ubiquitin conjugating enzyme activity"/>
    <property type="evidence" value="ECO:0007669"/>
    <property type="project" value="UniProtKB-EC"/>
</dbReference>
<keyword evidence="7" id="KW-0067">ATP-binding</keyword>
<keyword evidence="4" id="KW-0808">Transferase</keyword>
<reference evidence="9" key="2">
    <citation type="submission" date="2025-08" db="UniProtKB">
        <authorList>
            <consortium name="Ensembl"/>
        </authorList>
    </citation>
    <scope>IDENTIFICATION</scope>
</reference>
<evidence type="ECO:0000313" key="10">
    <source>
        <dbReference type="Proteomes" id="UP000007303"/>
    </source>
</evidence>
<accession>H3DI11</accession>
<organism evidence="9 10">
    <name type="scientific">Tetraodon nigroviridis</name>
    <name type="common">Spotted green pufferfish</name>
    <name type="synonym">Chelonodon nigroviridis</name>
    <dbReference type="NCBI Taxonomy" id="99883"/>
    <lineage>
        <taxon>Eukaryota</taxon>
        <taxon>Metazoa</taxon>
        <taxon>Chordata</taxon>
        <taxon>Craniata</taxon>
        <taxon>Vertebrata</taxon>
        <taxon>Euteleostomi</taxon>
        <taxon>Actinopterygii</taxon>
        <taxon>Neopterygii</taxon>
        <taxon>Teleostei</taxon>
        <taxon>Neoteleostei</taxon>
        <taxon>Acanthomorphata</taxon>
        <taxon>Eupercaria</taxon>
        <taxon>Tetraodontiformes</taxon>
        <taxon>Tetradontoidea</taxon>
        <taxon>Tetraodontidae</taxon>
        <taxon>Tetraodon</taxon>
    </lineage>
</organism>
<dbReference type="InterPro" id="IPR000608">
    <property type="entry name" value="UBC"/>
</dbReference>
<dbReference type="GO" id="GO:0005524">
    <property type="term" value="F:ATP binding"/>
    <property type="evidence" value="ECO:0007669"/>
    <property type="project" value="UniProtKB-KW"/>
</dbReference>
<keyword evidence="5" id="KW-0547">Nucleotide-binding</keyword>
<dbReference type="FunFam" id="3.10.110.10:FF:000101">
    <property type="entry name" value="Ubiquitin-conjugating enzyme E2 D2"/>
    <property type="match status" value="1"/>
</dbReference>
<evidence type="ECO:0000256" key="7">
    <source>
        <dbReference type="ARBA" id="ARBA00022840"/>
    </source>
</evidence>
<dbReference type="SMART" id="SM00212">
    <property type="entry name" value="UBCc"/>
    <property type="match status" value="1"/>
</dbReference>
<dbReference type="STRING" id="99883.ENSTNIP00000020155"/>
<evidence type="ECO:0000256" key="1">
    <source>
        <dbReference type="ARBA" id="ARBA00000485"/>
    </source>
</evidence>
<protein>
    <recommendedName>
        <fullName evidence="3">E2 ubiquitin-conjugating enzyme</fullName>
        <ecNumber evidence="3">2.3.2.23</ecNumber>
    </recommendedName>
</protein>
<dbReference type="PROSITE" id="PS50127">
    <property type="entry name" value="UBC_2"/>
    <property type="match status" value="1"/>
</dbReference>
<comment type="catalytic activity">
    <reaction evidence="1">
        <text>S-ubiquitinyl-[E1 ubiquitin-activating enzyme]-L-cysteine + [E2 ubiquitin-conjugating enzyme]-L-cysteine = [E1 ubiquitin-activating enzyme]-L-cysteine + S-ubiquitinyl-[E2 ubiquitin-conjugating enzyme]-L-cysteine.</text>
        <dbReference type="EC" id="2.3.2.23"/>
    </reaction>
</comment>
<dbReference type="Gene3D" id="3.10.110.10">
    <property type="entry name" value="Ubiquitin Conjugating Enzyme"/>
    <property type="match status" value="1"/>
</dbReference>
<evidence type="ECO:0000259" key="8">
    <source>
        <dbReference type="PROSITE" id="PS50127"/>
    </source>
</evidence>
<proteinExistence type="predicted"/>
<keyword evidence="6" id="KW-0833">Ubl conjugation pathway</keyword>
<dbReference type="Pfam" id="PF00179">
    <property type="entry name" value="UQ_con"/>
    <property type="match status" value="1"/>
</dbReference>
<comment type="pathway">
    <text evidence="2">Protein modification; protein ubiquitination.</text>
</comment>
<keyword evidence="10" id="KW-1185">Reference proteome</keyword>
<dbReference type="AlphaFoldDB" id="H3DI11"/>
<dbReference type="Proteomes" id="UP000007303">
    <property type="component" value="Unassembled WGS sequence"/>
</dbReference>
<evidence type="ECO:0000256" key="3">
    <source>
        <dbReference type="ARBA" id="ARBA00012486"/>
    </source>
</evidence>
<evidence type="ECO:0000313" key="9">
    <source>
        <dbReference type="Ensembl" id="ENSTNIP00000020155.1"/>
    </source>
</evidence>
<dbReference type="EC" id="2.3.2.23" evidence="3"/>
<evidence type="ECO:0000256" key="6">
    <source>
        <dbReference type="ARBA" id="ARBA00022786"/>
    </source>
</evidence>